<feature type="coiled-coil region" evidence="2">
    <location>
        <begin position="266"/>
        <end position="358"/>
    </location>
</feature>
<evidence type="ECO:0000256" key="3">
    <source>
        <dbReference type="SAM" id="MobiDB-lite"/>
    </source>
</evidence>
<feature type="region of interest" description="Disordered" evidence="3">
    <location>
        <begin position="432"/>
        <end position="539"/>
    </location>
</feature>
<dbReference type="PANTHER" id="PTHR31342:SF4">
    <property type="entry name" value="ACTIN BINDING PROTEIN FAMILY"/>
    <property type="match status" value="1"/>
</dbReference>
<dbReference type="EMBL" id="CAMAPE010000002">
    <property type="protein sequence ID" value="CAH9052549.1"/>
    <property type="molecule type" value="Genomic_DNA"/>
</dbReference>
<feature type="compositionally biased region" description="Low complexity" evidence="3">
    <location>
        <begin position="522"/>
        <end position="539"/>
    </location>
</feature>
<feature type="region of interest" description="Disordered" evidence="3">
    <location>
        <begin position="380"/>
        <end position="399"/>
    </location>
</feature>
<dbReference type="GO" id="GO:0055028">
    <property type="term" value="C:cortical microtubule"/>
    <property type="evidence" value="ECO:0007669"/>
    <property type="project" value="TreeGrafter"/>
</dbReference>
<reference evidence="5" key="1">
    <citation type="submission" date="2022-07" db="EMBL/GenBank/DDBJ databases">
        <authorList>
            <person name="Macas J."/>
            <person name="Novak P."/>
            <person name="Neumann P."/>
        </authorList>
    </citation>
    <scope>NUCLEOTIDE SEQUENCE</scope>
</reference>
<dbReference type="PANTHER" id="PTHR31342">
    <property type="entry name" value="PROTEIN CHUP1, CHLOROPLASTIC"/>
    <property type="match status" value="1"/>
</dbReference>
<keyword evidence="4" id="KW-1133">Transmembrane helix</keyword>
<dbReference type="InterPro" id="IPR040265">
    <property type="entry name" value="CHUP1/IPGA1-like"/>
</dbReference>
<keyword evidence="6" id="KW-1185">Reference proteome</keyword>
<dbReference type="AlphaFoldDB" id="A0A9P0YGE7"/>
<evidence type="ECO:0008006" key="7">
    <source>
        <dbReference type="Google" id="ProtNLM"/>
    </source>
</evidence>
<accession>A0A9P0YGE7</accession>
<evidence type="ECO:0000256" key="2">
    <source>
        <dbReference type="SAM" id="Coils"/>
    </source>
</evidence>
<feature type="compositionally biased region" description="Basic and acidic residues" evidence="3">
    <location>
        <begin position="500"/>
        <end position="521"/>
    </location>
</feature>
<feature type="compositionally biased region" description="Basic residues" evidence="3">
    <location>
        <begin position="447"/>
        <end position="465"/>
    </location>
</feature>
<dbReference type="OrthoDB" id="1870283at2759"/>
<sequence>MRERRDLGPVLLKYGVAVALSLGGVLYTILRNKGIKPSKRTPILPPCTDYDHSLQTTPRACTSGSMASKKLADLTERKDDGLLLPEFNEIVRDFNLASTPTTGFSPRKDVDLKYQVSALRDYISVERDEHDEEVRRLKGIVKTLKERERALEIKLLEFYGLKEQETVVMELQNRINFNNMETKLLALKIESLKADKKRLEAQGAEYTKVVSELEAARMKIKQLKKKIRHEAENRKEQMCALQEKVMKLHDEEKKVLENLHHKEKKVLETESEVRRMLQRIEDLELEAEELRGCNNSLRIENSELAQRLEYVQIIATSALDEEEMDALTGEAERLRKQNEDMAKEIEQLQADRSADAEELVYLRWVNACLRYELRKYQSDPSKTVARDLSKSSSPNSEERAKQLILEYAHREGVSPDFSSGWSSSQASLFTESVEPANDDNSSTTTRKSGKRKVFGKLMKLMRGKGKSGTSSSDSSFRQSVNRSKIGSYQDEEGMCRNKSPHQESFHKSELEKYAEVLKEGRSYLPPSRSRRSASFGSLA</sequence>
<dbReference type="GO" id="GO:0072699">
    <property type="term" value="P:protein localization to cortical microtubule cytoskeleton"/>
    <property type="evidence" value="ECO:0007669"/>
    <property type="project" value="TreeGrafter"/>
</dbReference>
<feature type="transmembrane region" description="Helical" evidence="4">
    <location>
        <begin position="12"/>
        <end position="30"/>
    </location>
</feature>
<evidence type="ECO:0000313" key="5">
    <source>
        <dbReference type="EMBL" id="CAH9052549.1"/>
    </source>
</evidence>
<comment type="caution">
    <text evidence="5">The sequence shown here is derived from an EMBL/GenBank/DDBJ whole genome shotgun (WGS) entry which is preliminary data.</text>
</comment>
<organism evidence="5 6">
    <name type="scientific">Cuscuta europaea</name>
    <name type="common">European dodder</name>
    <dbReference type="NCBI Taxonomy" id="41803"/>
    <lineage>
        <taxon>Eukaryota</taxon>
        <taxon>Viridiplantae</taxon>
        <taxon>Streptophyta</taxon>
        <taxon>Embryophyta</taxon>
        <taxon>Tracheophyta</taxon>
        <taxon>Spermatophyta</taxon>
        <taxon>Magnoliopsida</taxon>
        <taxon>eudicotyledons</taxon>
        <taxon>Gunneridae</taxon>
        <taxon>Pentapetalae</taxon>
        <taxon>asterids</taxon>
        <taxon>lamiids</taxon>
        <taxon>Solanales</taxon>
        <taxon>Convolvulaceae</taxon>
        <taxon>Cuscuteae</taxon>
        <taxon>Cuscuta</taxon>
        <taxon>Cuscuta subgen. Cuscuta</taxon>
    </lineage>
</organism>
<proteinExistence type="predicted"/>
<name>A0A9P0YGE7_CUSEU</name>
<evidence type="ECO:0000256" key="4">
    <source>
        <dbReference type="SAM" id="Phobius"/>
    </source>
</evidence>
<feature type="compositionally biased region" description="Low complexity" evidence="3">
    <location>
        <begin position="467"/>
        <end position="483"/>
    </location>
</feature>
<keyword evidence="4" id="KW-0472">Membrane</keyword>
<evidence type="ECO:0000256" key="1">
    <source>
        <dbReference type="ARBA" id="ARBA00023054"/>
    </source>
</evidence>
<dbReference type="Proteomes" id="UP001152484">
    <property type="component" value="Unassembled WGS sequence"/>
</dbReference>
<gene>
    <name evidence="5" type="ORF">CEURO_LOCUS359</name>
</gene>
<evidence type="ECO:0000313" key="6">
    <source>
        <dbReference type="Proteomes" id="UP001152484"/>
    </source>
</evidence>
<keyword evidence="4" id="KW-0812">Transmembrane</keyword>
<feature type="coiled-coil region" evidence="2">
    <location>
        <begin position="182"/>
        <end position="233"/>
    </location>
</feature>
<keyword evidence="1 2" id="KW-0175">Coiled coil</keyword>
<protein>
    <recommendedName>
        <fullName evidence="7">Protein CHUP1, chloroplastic</fullName>
    </recommendedName>
</protein>